<dbReference type="Proteomes" id="UP000594454">
    <property type="component" value="Chromosome 4"/>
</dbReference>
<evidence type="ECO:0000313" key="4">
    <source>
        <dbReference type="Proteomes" id="UP000594454"/>
    </source>
</evidence>
<protein>
    <recommendedName>
        <fullName evidence="5">Glycine-rich protein</fullName>
    </recommendedName>
</protein>
<evidence type="ECO:0000313" key="3">
    <source>
        <dbReference type="EMBL" id="CAD7087189.1"/>
    </source>
</evidence>
<gene>
    <name evidence="3" type="ORF">HERILL_LOCUS9909</name>
</gene>
<reference evidence="3 4" key="1">
    <citation type="submission" date="2020-11" db="EMBL/GenBank/DDBJ databases">
        <authorList>
            <person name="Wallbank WR R."/>
            <person name="Pardo Diaz C."/>
            <person name="Kozak K."/>
            <person name="Martin S."/>
            <person name="Jiggins C."/>
            <person name="Moest M."/>
            <person name="Warren A I."/>
            <person name="Generalovic N T."/>
            <person name="Byers J.R.P. K."/>
            <person name="Montejo-Kovacevich G."/>
            <person name="Yen C E."/>
        </authorList>
    </citation>
    <scope>NUCLEOTIDE SEQUENCE [LARGE SCALE GENOMIC DNA]</scope>
</reference>
<feature type="chain" id="PRO_5031303656" description="Glycine-rich protein" evidence="2">
    <location>
        <begin position="22"/>
        <end position="72"/>
    </location>
</feature>
<evidence type="ECO:0000256" key="1">
    <source>
        <dbReference type="SAM" id="MobiDB-lite"/>
    </source>
</evidence>
<dbReference type="InParanoid" id="A0A7R8UUB7"/>
<keyword evidence="4" id="KW-1185">Reference proteome</keyword>
<feature type="signal peptide" evidence="2">
    <location>
        <begin position="1"/>
        <end position="21"/>
    </location>
</feature>
<dbReference type="AlphaFoldDB" id="A0A7R8UUB7"/>
<proteinExistence type="predicted"/>
<evidence type="ECO:0000256" key="2">
    <source>
        <dbReference type="SAM" id="SignalP"/>
    </source>
</evidence>
<dbReference type="EMBL" id="LR899012">
    <property type="protein sequence ID" value="CAD7087189.1"/>
    <property type="molecule type" value="Genomic_DNA"/>
</dbReference>
<keyword evidence="2" id="KW-0732">Signal</keyword>
<evidence type="ECO:0008006" key="5">
    <source>
        <dbReference type="Google" id="ProtNLM"/>
    </source>
</evidence>
<feature type="compositionally biased region" description="Pro residues" evidence="1">
    <location>
        <begin position="62"/>
        <end position="72"/>
    </location>
</feature>
<name>A0A7R8UUB7_HERIL</name>
<organism evidence="3 4">
    <name type="scientific">Hermetia illucens</name>
    <name type="common">Black soldier fly</name>
    <dbReference type="NCBI Taxonomy" id="343691"/>
    <lineage>
        <taxon>Eukaryota</taxon>
        <taxon>Metazoa</taxon>
        <taxon>Ecdysozoa</taxon>
        <taxon>Arthropoda</taxon>
        <taxon>Hexapoda</taxon>
        <taxon>Insecta</taxon>
        <taxon>Pterygota</taxon>
        <taxon>Neoptera</taxon>
        <taxon>Endopterygota</taxon>
        <taxon>Diptera</taxon>
        <taxon>Brachycera</taxon>
        <taxon>Stratiomyomorpha</taxon>
        <taxon>Stratiomyidae</taxon>
        <taxon>Hermetiinae</taxon>
        <taxon>Hermetia</taxon>
    </lineage>
</organism>
<sequence>MNKWIIFTFIIATFAIISMDASPFGLGPDGLFSAGFENKDAALTQGSHGPAGHHGNGTWSRPPRPPTTPSSG</sequence>
<accession>A0A7R8UUB7</accession>
<feature type="region of interest" description="Disordered" evidence="1">
    <location>
        <begin position="42"/>
        <end position="72"/>
    </location>
</feature>